<sequence length="214" mass="23835">MEEKIQVLIVDDHHMFLDGLSSILAGDDQIDVAGVLTDAREVMGFLDTRRVDVVVTDVSMPHMDGIQLNSELKKNHSKLKTLVLTTHSDPSIIQKLIKGHVDGYLLKNAEKLELLTAIKCIAGGGKYFSDEVQKKYTESLFSNTVNSPIHTDLSKREVEILKLIIEEFTAQEIAEKLFISQHTVNTHRKNLLSKLGVKNTAGLVKHALQNGLIQ</sequence>
<feature type="domain" description="HTH luxR-type" evidence="4">
    <location>
        <begin position="145"/>
        <end position="211"/>
    </location>
</feature>
<dbReference type="InterPro" id="IPR011006">
    <property type="entry name" value="CheY-like_superfamily"/>
</dbReference>
<dbReference type="InterPro" id="IPR000792">
    <property type="entry name" value="Tscrpt_reg_LuxR_C"/>
</dbReference>
<protein>
    <submittedName>
        <fullName evidence="6">Response regulator transcription factor</fullName>
    </submittedName>
</protein>
<dbReference type="SUPFAM" id="SSF46894">
    <property type="entry name" value="C-terminal effector domain of the bipartite response regulators"/>
    <property type="match status" value="1"/>
</dbReference>
<dbReference type="SMART" id="SM00448">
    <property type="entry name" value="REC"/>
    <property type="match status" value="1"/>
</dbReference>
<evidence type="ECO:0000256" key="1">
    <source>
        <dbReference type="ARBA" id="ARBA00022553"/>
    </source>
</evidence>
<dbReference type="CDD" id="cd17535">
    <property type="entry name" value="REC_NarL-like"/>
    <property type="match status" value="1"/>
</dbReference>
<dbReference type="SMART" id="SM00421">
    <property type="entry name" value="HTH_LUXR"/>
    <property type="match status" value="1"/>
</dbReference>
<dbReference type="RefSeq" id="WP_262311480.1">
    <property type="nucleotide sequence ID" value="NZ_CP106679.1"/>
</dbReference>
<dbReference type="PROSITE" id="PS50110">
    <property type="entry name" value="RESPONSE_REGULATORY"/>
    <property type="match status" value="1"/>
</dbReference>
<reference evidence="6" key="1">
    <citation type="submission" date="2022-09" db="EMBL/GenBank/DDBJ databases">
        <title>Comparative genomics and taxonomic characterization of three novel marine species of genus Reichenbachiella exhibiting antioxidant and polysaccharide degradation activities.</title>
        <authorList>
            <person name="Muhammad N."/>
            <person name="Lee Y.-J."/>
            <person name="Ko J."/>
            <person name="Kim S.-G."/>
        </authorList>
    </citation>
    <scope>NUCLEOTIDE SEQUENCE</scope>
    <source>
        <strain evidence="6">BKB1-1</strain>
    </source>
</reference>
<dbReference type="Pfam" id="PF00196">
    <property type="entry name" value="GerE"/>
    <property type="match status" value="1"/>
</dbReference>
<evidence type="ECO:0000256" key="3">
    <source>
        <dbReference type="PROSITE-ProRule" id="PRU00169"/>
    </source>
</evidence>
<dbReference type="PROSITE" id="PS50043">
    <property type="entry name" value="HTH_LUXR_2"/>
    <property type="match status" value="1"/>
</dbReference>
<dbReference type="InterPro" id="IPR016032">
    <property type="entry name" value="Sig_transdc_resp-reg_C-effctor"/>
</dbReference>
<dbReference type="InterPro" id="IPR058245">
    <property type="entry name" value="NreC/VraR/RcsB-like_REC"/>
</dbReference>
<organism evidence="6 7">
    <name type="scientific">Reichenbachiella agarivorans</name>
    <dbReference type="NCBI Taxonomy" id="2979464"/>
    <lineage>
        <taxon>Bacteria</taxon>
        <taxon>Pseudomonadati</taxon>
        <taxon>Bacteroidota</taxon>
        <taxon>Cytophagia</taxon>
        <taxon>Cytophagales</taxon>
        <taxon>Reichenbachiellaceae</taxon>
        <taxon>Reichenbachiella</taxon>
    </lineage>
</organism>
<dbReference type="PANTHER" id="PTHR43214">
    <property type="entry name" value="TWO-COMPONENT RESPONSE REGULATOR"/>
    <property type="match status" value="1"/>
</dbReference>
<evidence type="ECO:0000259" key="4">
    <source>
        <dbReference type="PROSITE" id="PS50043"/>
    </source>
</evidence>
<dbReference type="SUPFAM" id="SSF52172">
    <property type="entry name" value="CheY-like"/>
    <property type="match status" value="1"/>
</dbReference>
<evidence type="ECO:0000313" key="7">
    <source>
        <dbReference type="Proteomes" id="UP001065174"/>
    </source>
</evidence>
<dbReference type="InterPro" id="IPR001789">
    <property type="entry name" value="Sig_transdc_resp-reg_receiver"/>
</dbReference>
<feature type="modified residue" description="4-aspartylphosphate" evidence="3">
    <location>
        <position position="57"/>
    </location>
</feature>
<dbReference type="Pfam" id="PF00072">
    <property type="entry name" value="Response_reg"/>
    <property type="match status" value="1"/>
</dbReference>
<dbReference type="Proteomes" id="UP001065174">
    <property type="component" value="Chromosome"/>
</dbReference>
<dbReference type="PANTHER" id="PTHR43214:SF43">
    <property type="entry name" value="TWO-COMPONENT RESPONSE REGULATOR"/>
    <property type="match status" value="1"/>
</dbReference>
<evidence type="ECO:0000256" key="2">
    <source>
        <dbReference type="ARBA" id="ARBA00023125"/>
    </source>
</evidence>
<keyword evidence="7" id="KW-1185">Reference proteome</keyword>
<dbReference type="CDD" id="cd06170">
    <property type="entry name" value="LuxR_C_like"/>
    <property type="match status" value="1"/>
</dbReference>
<dbReference type="PRINTS" id="PR00038">
    <property type="entry name" value="HTHLUXR"/>
</dbReference>
<accession>A0ABY6CUN9</accession>
<keyword evidence="1 3" id="KW-0597">Phosphoprotein</keyword>
<dbReference type="InterPro" id="IPR039420">
    <property type="entry name" value="WalR-like"/>
</dbReference>
<name>A0ABY6CUN9_9BACT</name>
<gene>
    <name evidence="6" type="ORF">N6H18_08870</name>
</gene>
<dbReference type="Gene3D" id="3.40.50.2300">
    <property type="match status" value="1"/>
</dbReference>
<evidence type="ECO:0000259" key="5">
    <source>
        <dbReference type="PROSITE" id="PS50110"/>
    </source>
</evidence>
<feature type="domain" description="Response regulatory" evidence="5">
    <location>
        <begin position="6"/>
        <end position="122"/>
    </location>
</feature>
<evidence type="ECO:0000313" key="6">
    <source>
        <dbReference type="EMBL" id="UXP34054.1"/>
    </source>
</evidence>
<dbReference type="EMBL" id="CP106679">
    <property type="protein sequence ID" value="UXP34054.1"/>
    <property type="molecule type" value="Genomic_DNA"/>
</dbReference>
<keyword evidence="2" id="KW-0238">DNA-binding</keyword>
<proteinExistence type="predicted"/>